<evidence type="ECO:0000313" key="9">
    <source>
        <dbReference type="Proteomes" id="UP001183648"/>
    </source>
</evidence>
<evidence type="ECO:0000256" key="4">
    <source>
        <dbReference type="ARBA" id="ARBA00022989"/>
    </source>
</evidence>
<dbReference type="RefSeq" id="WP_310302648.1">
    <property type="nucleotide sequence ID" value="NZ_BAAAPS010000013.1"/>
</dbReference>
<dbReference type="Pfam" id="PF02687">
    <property type="entry name" value="FtsX"/>
    <property type="match status" value="1"/>
</dbReference>
<evidence type="ECO:0000256" key="5">
    <source>
        <dbReference type="ARBA" id="ARBA00023136"/>
    </source>
</evidence>
<feature type="transmembrane region" description="Helical" evidence="6">
    <location>
        <begin position="214"/>
        <end position="232"/>
    </location>
</feature>
<evidence type="ECO:0000313" key="8">
    <source>
        <dbReference type="EMBL" id="MDR7362940.1"/>
    </source>
</evidence>
<sequence length="456" mass="45638">MSGFGGTALLRLGPRRHRPVARPVVVAFCVALVAALALVAITVALLPAGTWQAGSNLVNDPGVRGGYVVGLALCCLGPLALLWQVLRLGAAARARHLAALRTAGATAADARVEAAVATALPSVVGALLGTPLYLLARHLLGAVPPGSSTSRMSEFELQLRVVPTATAPTWWQVLLVVLLLGALGAAAGAATAGAAVRDPLGTSRRVSGRAPRPWSLLLLVPGVGLVGAMVLGDVNGSVASQVLGSLAVTCLALAFLGLGPSVAHRMGRRLSRTATSPSTMLAAARLRTDPRSTGRAAAAVGTVALAAGVCAWFIASLGGSGNGGDPIYVVPALMVLAVLGVSLLLVAVSLAAHGVETAADRRRAFAALGAQGATVGDLVAAHRREAELVVLPLAALGVTAGIVPVAFDHPSGGSVGLALGVAVGTLVLCWLAVAVSTALARPAIRRACRPENLRNG</sequence>
<feature type="transmembrane region" description="Helical" evidence="6">
    <location>
        <begin position="388"/>
        <end position="407"/>
    </location>
</feature>
<keyword evidence="9" id="KW-1185">Reference proteome</keyword>
<name>A0ABU2BWE0_9ACTN</name>
<feature type="transmembrane region" description="Helical" evidence="6">
    <location>
        <begin position="296"/>
        <end position="315"/>
    </location>
</feature>
<feature type="transmembrane region" description="Helical" evidence="6">
    <location>
        <begin position="20"/>
        <end position="46"/>
    </location>
</feature>
<reference evidence="8 9" key="1">
    <citation type="submission" date="2023-07" db="EMBL/GenBank/DDBJ databases">
        <title>Sequencing the genomes of 1000 actinobacteria strains.</title>
        <authorList>
            <person name="Klenk H.-P."/>
        </authorList>
    </citation>
    <scope>NUCLEOTIDE SEQUENCE [LARGE SCALE GENOMIC DNA]</scope>
    <source>
        <strain evidence="8 9">DSM 19426</strain>
    </source>
</reference>
<dbReference type="EMBL" id="JAVDYG010000001">
    <property type="protein sequence ID" value="MDR7362940.1"/>
    <property type="molecule type" value="Genomic_DNA"/>
</dbReference>
<feature type="transmembrane region" description="Helical" evidence="6">
    <location>
        <begin position="419"/>
        <end position="440"/>
    </location>
</feature>
<keyword evidence="3 6" id="KW-0812">Transmembrane</keyword>
<dbReference type="Proteomes" id="UP001183648">
    <property type="component" value="Unassembled WGS sequence"/>
</dbReference>
<evidence type="ECO:0000259" key="7">
    <source>
        <dbReference type="Pfam" id="PF02687"/>
    </source>
</evidence>
<comment type="subcellular location">
    <subcellularLocation>
        <location evidence="1">Cell membrane</location>
        <topology evidence="1">Multi-pass membrane protein</topology>
    </subcellularLocation>
</comment>
<keyword evidence="4 6" id="KW-1133">Transmembrane helix</keyword>
<organism evidence="8 9">
    <name type="scientific">Nocardioides marmoribigeumensis</name>
    <dbReference type="NCBI Taxonomy" id="433649"/>
    <lineage>
        <taxon>Bacteria</taxon>
        <taxon>Bacillati</taxon>
        <taxon>Actinomycetota</taxon>
        <taxon>Actinomycetes</taxon>
        <taxon>Propionibacteriales</taxon>
        <taxon>Nocardioidaceae</taxon>
        <taxon>Nocardioides</taxon>
    </lineage>
</organism>
<feature type="transmembrane region" description="Helical" evidence="6">
    <location>
        <begin position="238"/>
        <end position="259"/>
    </location>
</feature>
<evidence type="ECO:0000256" key="3">
    <source>
        <dbReference type="ARBA" id="ARBA00022692"/>
    </source>
</evidence>
<feature type="transmembrane region" description="Helical" evidence="6">
    <location>
        <begin position="66"/>
        <end position="86"/>
    </location>
</feature>
<evidence type="ECO:0000256" key="6">
    <source>
        <dbReference type="SAM" id="Phobius"/>
    </source>
</evidence>
<feature type="transmembrane region" description="Helical" evidence="6">
    <location>
        <begin position="327"/>
        <end position="352"/>
    </location>
</feature>
<feature type="transmembrane region" description="Helical" evidence="6">
    <location>
        <begin position="114"/>
        <end position="136"/>
    </location>
</feature>
<dbReference type="InterPro" id="IPR003838">
    <property type="entry name" value="ABC3_permease_C"/>
</dbReference>
<feature type="transmembrane region" description="Helical" evidence="6">
    <location>
        <begin position="170"/>
        <end position="193"/>
    </location>
</feature>
<keyword evidence="2" id="KW-1003">Cell membrane</keyword>
<feature type="domain" description="ABC3 transporter permease C-terminal" evidence="7">
    <location>
        <begin position="76"/>
        <end position="192"/>
    </location>
</feature>
<keyword evidence="5 6" id="KW-0472">Membrane</keyword>
<proteinExistence type="predicted"/>
<accession>A0ABU2BWE0</accession>
<protein>
    <recommendedName>
        <fullName evidence="7">ABC3 transporter permease C-terminal domain-containing protein</fullName>
    </recommendedName>
</protein>
<evidence type="ECO:0000256" key="2">
    <source>
        <dbReference type="ARBA" id="ARBA00022475"/>
    </source>
</evidence>
<comment type="caution">
    <text evidence="8">The sequence shown here is derived from an EMBL/GenBank/DDBJ whole genome shotgun (WGS) entry which is preliminary data.</text>
</comment>
<evidence type="ECO:0000256" key="1">
    <source>
        <dbReference type="ARBA" id="ARBA00004651"/>
    </source>
</evidence>
<gene>
    <name evidence="8" type="ORF">J2S63_002493</name>
</gene>